<evidence type="ECO:0000259" key="1">
    <source>
        <dbReference type="Pfam" id="PF01610"/>
    </source>
</evidence>
<organism evidence="2 3">
    <name type="scientific">Ferrimicrobium acidiphilum DSM 19497</name>
    <dbReference type="NCBI Taxonomy" id="1121877"/>
    <lineage>
        <taxon>Bacteria</taxon>
        <taxon>Bacillati</taxon>
        <taxon>Actinomycetota</taxon>
        <taxon>Acidimicrobiia</taxon>
        <taxon>Acidimicrobiales</taxon>
        <taxon>Acidimicrobiaceae</taxon>
        <taxon>Ferrimicrobium</taxon>
    </lineage>
</organism>
<proteinExistence type="predicted"/>
<keyword evidence="3" id="KW-1185">Reference proteome</keyword>
<evidence type="ECO:0000313" key="3">
    <source>
        <dbReference type="Proteomes" id="UP000032336"/>
    </source>
</evidence>
<dbReference type="Proteomes" id="UP000032336">
    <property type="component" value="Unassembled WGS sequence"/>
</dbReference>
<gene>
    <name evidence="2" type="ORF">FEAC_19610</name>
</gene>
<reference evidence="2 3" key="1">
    <citation type="submission" date="2015-01" db="EMBL/GenBank/DDBJ databases">
        <title>Draft genome of the acidophilic iron oxidizer Ferrimicrobium acidiphilum strain T23.</title>
        <authorList>
            <person name="Poehlein A."/>
            <person name="Eisen S."/>
            <person name="Schloemann M."/>
            <person name="Johnson B.D."/>
            <person name="Daniel R."/>
            <person name="Muehling M."/>
        </authorList>
    </citation>
    <scope>NUCLEOTIDE SEQUENCE [LARGE SCALE GENOMIC DNA]</scope>
    <source>
        <strain evidence="2 3">T23</strain>
    </source>
</reference>
<name>A0A0D8FTA9_9ACTN</name>
<accession>A0A0D8FTA9</accession>
<sequence>MDLGPAFAKAFREKAPNAQICLDPFHVVKVRHEAPCIPAVMKGHRLLGCRSIPAKLRAV</sequence>
<dbReference type="InterPro" id="IPR002560">
    <property type="entry name" value="Transposase_DDE"/>
</dbReference>
<feature type="domain" description="Transposase IS204/IS1001/IS1096/IS1165 DDE" evidence="1">
    <location>
        <begin position="1"/>
        <end position="34"/>
    </location>
</feature>
<comment type="caution">
    <text evidence="2">The sequence shown here is derived from an EMBL/GenBank/DDBJ whole genome shotgun (WGS) entry which is preliminary data.</text>
</comment>
<dbReference type="Pfam" id="PF01610">
    <property type="entry name" value="DDE_Tnp_ISL3"/>
    <property type="match status" value="1"/>
</dbReference>
<dbReference type="EMBL" id="JXUW01000018">
    <property type="protein sequence ID" value="KJE76351.1"/>
    <property type="molecule type" value="Genomic_DNA"/>
</dbReference>
<dbReference type="AlphaFoldDB" id="A0A0D8FTA9"/>
<evidence type="ECO:0000313" key="2">
    <source>
        <dbReference type="EMBL" id="KJE76351.1"/>
    </source>
</evidence>
<dbReference type="STRING" id="1121877.FEAC_19610"/>
<protein>
    <submittedName>
        <fullName evidence="2">Transposase</fullName>
    </submittedName>
</protein>